<dbReference type="Proteomes" id="UP000215914">
    <property type="component" value="Chromosome 11"/>
</dbReference>
<evidence type="ECO:0000313" key="1">
    <source>
        <dbReference type="EMBL" id="OTG06809.1"/>
    </source>
</evidence>
<dbReference type="InParanoid" id="A0A251T7R1"/>
<gene>
    <name evidence="1" type="ORF">HannXRQ_Chr11g0323401</name>
</gene>
<name>A0A251T7R1_HELAN</name>
<keyword evidence="2" id="KW-1185">Reference proteome</keyword>
<protein>
    <submittedName>
        <fullName evidence="1">Uncharacterized protein</fullName>
    </submittedName>
</protein>
<organism evidence="1 2">
    <name type="scientific">Helianthus annuus</name>
    <name type="common">Common sunflower</name>
    <dbReference type="NCBI Taxonomy" id="4232"/>
    <lineage>
        <taxon>Eukaryota</taxon>
        <taxon>Viridiplantae</taxon>
        <taxon>Streptophyta</taxon>
        <taxon>Embryophyta</taxon>
        <taxon>Tracheophyta</taxon>
        <taxon>Spermatophyta</taxon>
        <taxon>Magnoliopsida</taxon>
        <taxon>eudicotyledons</taxon>
        <taxon>Gunneridae</taxon>
        <taxon>Pentapetalae</taxon>
        <taxon>asterids</taxon>
        <taxon>campanulids</taxon>
        <taxon>Asterales</taxon>
        <taxon>Asteraceae</taxon>
        <taxon>Asteroideae</taxon>
        <taxon>Heliantheae alliance</taxon>
        <taxon>Heliantheae</taxon>
        <taxon>Helianthus</taxon>
    </lineage>
</organism>
<reference evidence="2" key="1">
    <citation type="journal article" date="2017" name="Nature">
        <title>The sunflower genome provides insights into oil metabolism, flowering and Asterid evolution.</title>
        <authorList>
            <person name="Badouin H."/>
            <person name="Gouzy J."/>
            <person name="Grassa C.J."/>
            <person name="Murat F."/>
            <person name="Staton S.E."/>
            <person name="Cottret L."/>
            <person name="Lelandais-Briere C."/>
            <person name="Owens G.L."/>
            <person name="Carrere S."/>
            <person name="Mayjonade B."/>
            <person name="Legrand L."/>
            <person name="Gill N."/>
            <person name="Kane N.C."/>
            <person name="Bowers J.E."/>
            <person name="Hubner S."/>
            <person name="Bellec A."/>
            <person name="Berard A."/>
            <person name="Berges H."/>
            <person name="Blanchet N."/>
            <person name="Boniface M.C."/>
            <person name="Brunel D."/>
            <person name="Catrice O."/>
            <person name="Chaidir N."/>
            <person name="Claudel C."/>
            <person name="Donnadieu C."/>
            <person name="Faraut T."/>
            <person name="Fievet G."/>
            <person name="Helmstetter N."/>
            <person name="King M."/>
            <person name="Knapp S.J."/>
            <person name="Lai Z."/>
            <person name="Le Paslier M.C."/>
            <person name="Lippi Y."/>
            <person name="Lorenzon L."/>
            <person name="Mandel J.R."/>
            <person name="Marage G."/>
            <person name="Marchand G."/>
            <person name="Marquand E."/>
            <person name="Bret-Mestries E."/>
            <person name="Morien E."/>
            <person name="Nambeesan S."/>
            <person name="Nguyen T."/>
            <person name="Pegot-Espagnet P."/>
            <person name="Pouilly N."/>
            <person name="Raftis F."/>
            <person name="Sallet E."/>
            <person name="Schiex T."/>
            <person name="Thomas J."/>
            <person name="Vandecasteele C."/>
            <person name="Vares D."/>
            <person name="Vear F."/>
            <person name="Vautrin S."/>
            <person name="Crespi M."/>
            <person name="Mangin B."/>
            <person name="Burke J.M."/>
            <person name="Salse J."/>
            <person name="Munos S."/>
            <person name="Vincourt P."/>
            <person name="Rieseberg L.H."/>
            <person name="Langlade N.B."/>
        </authorList>
    </citation>
    <scope>NUCLEOTIDE SEQUENCE [LARGE SCALE GENOMIC DNA]</scope>
    <source>
        <strain evidence="2">cv. SF193</strain>
    </source>
</reference>
<proteinExistence type="predicted"/>
<evidence type="ECO:0000313" key="2">
    <source>
        <dbReference type="Proteomes" id="UP000215914"/>
    </source>
</evidence>
<accession>A0A251T7R1</accession>
<sequence length="62" mass="6792">MSMLTGLVSQALSFSDEQKKESVASIIQPAWKELLTDESYKREDIVKIQAGEKAASCISDVS</sequence>
<dbReference type="EMBL" id="CM007900">
    <property type="protein sequence ID" value="OTG06809.1"/>
    <property type="molecule type" value="Genomic_DNA"/>
</dbReference>
<dbReference type="AlphaFoldDB" id="A0A251T7R1"/>